<dbReference type="SUPFAM" id="SSF51126">
    <property type="entry name" value="Pectin lyase-like"/>
    <property type="match status" value="2"/>
</dbReference>
<sequence>MHISLSLQLLLLYVLVRVSVATDYFVKPTDEANNRSCPGQPCLTLAQYINSTEYYFKSNNNSIFWFLSGKHNISSPVVITGAHNVTLESYDGDNYQQPLVDFTQANYCGCTLNFPIYSVCSECSTFQFINVSTITINGLSVQGSPYNETSSINGISFEKSEKILVTNVKLIQTDNFCITAKLCTVTGLFLYHTLSSSINNSTTLNGAVVLQNTENTSLNNMTLSYSQMFANNTLITTISNTTVMNSINAGISSRSGTDMILEHVSIRNTDGHCIRIEFGRNTTILGANATHCKENGIELRGATNNFIRNSFFANLGTPLPTSAAIGLLNTYKTSIQNITVHVDYAIYSIVCVLSRNCHISDIYIIGSQSLLVLDSKYTTLQNVTVVNSISGVELFNSAKIQVLNSTIAITTINDSTNAVSISSSSDVLLHNITINSSVVISDATDIYINSVTIMAIKVKFAMSVYKSSNITIENCRFIELGIPEGDITAHPAVVFLYYSTDIHLSNCVFAKNIVSAVQAIASNLTLSGSVLFANNTAVLGAAMILQQKSVLTLAQQASVVFVGNHATTVGGALFVESDTFYSNTDSGAIYISSVCMIEMGREGVTTLEFINNSAGSGGDVVY</sequence>
<dbReference type="SMART" id="SM00710">
    <property type="entry name" value="PbH1"/>
    <property type="match status" value="8"/>
</dbReference>
<feature type="signal peptide" evidence="1">
    <location>
        <begin position="1"/>
        <end position="21"/>
    </location>
</feature>
<dbReference type="Pfam" id="PF13229">
    <property type="entry name" value="Beta_helix"/>
    <property type="match status" value="1"/>
</dbReference>
<keyword evidence="4" id="KW-1185">Reference proteome</keyword>
<accession>A0AA35S8N8</accession>
<dbReference type="Gene3D" id="2.160.20.10">
    <property type="entry name" value="Single-stranded right-handed beta-helix, Pectin lyase-like"/>
    <property type="match status" value="2"/>
</dbReference>
<evidence type="ECO:0000256" key="1">
    <source>
        <dbReference type="SAM" id="SignalP"/>
    </source>
</evidence>
<gene>
    <name evidence="3" type="ORF">GBAR_LOCUS14587</name>
</gene>
<evidence type="ECO:0000313" key="3">
    <source>
        <dbReference type="EMBL" id="CAI8025214.1"/>
    </source>
</evidence>
<proteinExistence type="predicted"/>
<dbReference type="InterPro" id="IPR039448">
    <property type="entry name" value="Beta_helix"/>
</dbReference>
<reference evidence="3" key="1">
    <citation type="submission" date="2023-03" db="EMBL/GenBank/DDBJ databases">
        <authorList>
            <person name="Steffen K."/>
            <person name="Cardenas P."/>
        </authorList>
    </citation>
    <scope>NUCLEOTIDE SEQUENCE</scope>
</reference>
<keyword evidence="1" id="KW-0732">Signal</keyword>
<dbReference type="EMBL" id="CASHTH010002131">
    <property type="protein sequence ID" value="CAI8025214.1"/>
    <property type="molecule type" value="Genomic_DNA"/>
</dbReference>
<dbReference type="InterPro" id="IPR006626">
    <property type="entry name" value="PbH1"/>
</dbReference>
<evidence type="ECO:0000313" key="4">
    <source>
        <dbReference type="Proteomes" id="UP001174909"/>
    </source>
</evidence>
<feature type="chain" id="PRO_5041301082" description="Right handed beta helix domain-containing protein" evidence="1">
    <location>
        <begin position="22"/>
        <end position="622"/>
    </location>
</feature>
<dbReference type="InterPro" id="IPR011050">
    <property type="entry name" value="Pectin_lyase_fold/virulence"/>
</dbReference>
<feature type="domain" description="Right handed beta helix" evidence="2">
    <location>
        <begin position="250"/>
        <end position="407"/>
    </location>
</feature>
<dbReference type="AlphaFoldDB" id="A0AA35S8N8"/>
<comment type="caution">
    <text evidence="3">The sequence shown here is derived from an EMBL/GenBank/DDBJ whole genome shotgun (WGS) entry which is preliminary data.</text>
</comment>
<name>A0AA35S8N8_GEOBA</name>
<protein>
    <recommendedName>
        <fullName evidence="2">Right handed beta helix domain-containing protein</fullName>
    </recommendedName>
</protein>
<dbReference type="InterPro" id="IPR012334">
    <property type="entry name" value="Pectin_lyas_fold"/>
</dbReference>
<feature type="non-terminal residue" evidence="3">
    <location>
        <position position="622"/>
    </location>
</feature>
<dbReference type="Proteomes" id="UP001174909">
    <property type="component" value="Unassembled WGS sequence"/>
</dbReference>
<organism evidence="3 4">
    <name type="scientific">Geodia barretti</name>
    <name type="common">Barrett's horny sponge</name>
    <dbReference type="NCBI Taxonomy" id="519541"/>
    <lineage>
        <taxon>Eukaryota</taxon>
        <taxon>Metazoa</taxon>
        <taxon>Porifera</taxon>
        <taxon>Demospongiae</taxon>
        <taxon>Heteroscleromorpha</taxon>
        <taxon>Tetractinellida</taxon>
        <taxon>Astrophorina</taxon>
        <taxon>Geodiidae</taxon>
        <taxon>Geodia</taxon>
    </lineage>
</organism>
<evidence type="ECO:0000259" key="2">
    <source>
        <dbReference type="Pfam" id="PF13229"/>
    </source>
</evidence>